<dbReference type="InterPro" id="IPR029058">
    <property type="entry name" value="AB_hydrolase_fold"/>
</dbReference>
<sequence>MHTVESNSRQAIVFLHGILGADVIRKVWPGFSYFRGVREALEAPGASVHFPLTPSASPIAHRAGVLRTFLDPLQADSIHLIAHSMGGLDARYLINHYDPAHRIRSLTSVGTPHHGSDLVYWVETTRGLVQSFARRSLYPGILELTPQACAQFNRDTPDRTDVSYRSWAGYRPVEEMPLLYRKQTRILQQKAGNNDSQVSVASATWGKFMGTVRADHLELAGWSLSLPKQGVRRPFDHTSFYQSLVDAILRSPA</sequence>
<reference evidence="2" key="1">
    <citation type="submission" date="2018-06" db="EMBL/GenBank/DDBJ databases">
        <authorList>
            <person name="Zhirakovskaya E."/>
        </authorList>
    </citation>
    <scope>NUCLEOTIDE SEQUENCE</scope>
</reference>
<proteinExistence type="predicted"/>
<dbReference type="SUPFAM" id="SSF53474">
    <property type="entry name" value="alpha/beta-Hydrolases"/>
    <property type="match status" value="1"/>
</dbReference>
<organism evidence="2">
    <name type="scientific">hydrothermal vent metagenome</name>
    <dbReference type="NCBI Taxonomy" id="652676"/>
    <lineage>
        <taxon>unclassified sequences</taxon>
        <taxon>metagenomes</taxon>
        <taxon>ecological metagenomes</taxon>
    </lineage>
</organism>
<feature type="domain" description="AB hydrolase-1" evidence="1">
    <location>
        <begin position="60"/>
        <end position="226"/>
    </location>
</feature>
<dbReference type="Gene3D" id="3.40.50.1820">
    <property type="entry name" value="alpha/beta hydrolase"/>
    <property type="match status" value="1"/>
</dbReference>
<dbReference type="Pfam" id="PF00561">
    <property type="entry name" value="Abhydrolase_1"/>
    <property type="match status" value="1"/>
</dbReference>
<protein>
    <recommendedName>
        <fullName evidence="1">AB hydrolase-1 domain-containing protein</fullName>
    </recommendedName>
</protein>
<dbReference type="AlphaFoldDB" id="A0A3B0YMB1"/>
<evidence type="ECO:0000259" key="1">
    <source>
        <dbReference type="Pfam" id="PF00561"/>
    </source>
</evidence>
<name>A0A3B0YMB1_9ZZZZ</name>
<dbReference type="InterPro" id="IPR000073">
    <property type="entry name" value="AB_hydrolase_1"/>
</dbReference>
<evidence type="ECO:0000313" key="2">
    <source>
        <dbReference type="EMBL" id="VAW77273.1"/>
    </source>
</evidence>
<dbReference type="EMBL" id="UOFK01000114">
    <property type="protein sequence ID" value="VAW77273.1"/>
    <property type="molecule type" value="Genomic_DNA"/>
</dbReference>
<gene>
    <name evidence="2" type="ORF">MNBD_GAMMA13-120</name>
</gene>
<accession>A0A3B0YMB1</accession>